<feature type="domain" description="Major facilitator superfamily (MFS) profile" evidence="3">
    <location>
        <begin position="281"/>
        <end position="517"/>
    </location>
</feature>
<proteinExistence type="predicted"/>
<feature type="transmembrane region" description="Helical" evidence="2">
    <location>
        <begin position="125"/>
        <end position="146"/>
    </location>
</feature>
<keyword evidence="2" id="KW-1133">Transmembrane helix</keyword>
<feature type="transmembrane region" description="Helical" evidence="2">
    <location>
        <begin position="426"/>
        <end position="442"/>
    </location>
</feature>
<reference evidence="4" key="1">
    <citation type="journal article" date="2021" name="Sci. Rep.">
        <title>Diploid genomic architecture of Nitzschia inconspicua, an elite biomass production diatom.</title>
        <authorList>
            <person name="Oliver A."/>
            <person name="Podell S."/>
            <person name="Pinowska A."/>
            <person name="Traller J.C."/>
            <person name="Smith S.R."/>
            <person name="McClure R."/>
            <person name="Beliaev A."/>
            <person name="Bohutskyi P."/>
            <person name="Hill E.A."/>
            <person name="Rabines A."/>
            <person name="Zheng H."/>
            <person name="Allen L.Z."/>
            <person name="Kuo A."/>
            <person name="Grigoriev I.V."/>
            <person name="Allen A.E."/>
            <person name="Hazlebeck D."/>
            <person name="Allen E.E."/>
        </authorList>
    </citation>
    <scope>NUCLEOTIDE SEQUENCE</scope>
    <source>
        <strain evidence="4">Hildebrandi</strain>
    </source>
</reference>
<reference evidence="4" key="2">
    <citation type="submission" date="2021-04" db="EMBL/GenBank/DDBJ databases">
        <authorList>
            <person name="Podell S."/>
        </authorList>
    </citation>
    <scope>NUCLEOTIDE SEQUENCE</scope>
    <source>
        <strain evidence="4">Hildebrandi</strain>
    </source>
</reference>
<dbReference type="AlphaFoldDB" id="A0A9K3KKK5"/>
<evidence type="ECO:0000256" key="1">
    <source>
        <dbReference type="ARBA" id="ARBA00004141"/>
    </source>
</evidence>
<evidence type="ECO:0000313" key="4">
    <source>
        <dbReference type="EMBL" id="KAG7345051.1"/>
    </source>
</evidence>
<dbReference type="InterPro" id="IPR020846">
    <property type="entry name" value="MFS_dom"/>
</dbReference>
<feature type="transmembrane region" description="Helical" evidence="2">
    <location>
        <begin position="220"/>
        <end position="242"/>
    </location>
</feature>
<dbReference type="PANTHER" id="PTHR23534">
    <property type="entry name" value="MFS PERMEASE"/>
    <property type="match status" value="1"/>
</dbReference>
<protein>
    <submittedName>
        <fullName evidence="4">Multidrug MFS transporter</fullName>
    </submittedName>
</protein>
<dbReference type="Pfam" id="PF07690">
    <property type="entry name" value="MFS_1"/>
    <property type="match status" value="1"/>
</dbReference>
<keyword evidence="2" id="KW-0812">Transmembrane</keyword>
<comment type="caution">
    <text evidence="4">The sequence shown here is derived from an EMBL/GenBank/DDBJ whole genome shotgun (WGS) entry which is preliminary data.</text>
</comment>
<name>A0A9K3KKK5_9STRA</name>
<sequence>MTQYHQPRSDTYAASNGDHLEVIPLGSAINEMNRADTTESTVTNDQQQPQTMTPLQRRNIVFLVLGFSCVVAGLTLIVGTGPIVIQSIGGSAAIAPMSLACFFLGMSVVSCTVTHWCFENYGWKFGFWFGCVLTVLGSTTSCVGLWMSSTAIVLFSNVILGAGAGIGMYLRFASVDVLPQAFASKGVTWTLCGGCLAAFVGPEVAAAVTGAFGDGYLTFFGVFVVTICFAVAQAVFIGLVAFGKLSVNAPENEGKIGDDEMEIVTGKVKDDQTSNDTDTTLVSLLKRSDFLLPLFVSVLSWSIMAQPMSIFRVAMREVGFTDRQSLTVIEFHFLAMYSPGFISGWFIEKFGTLRSSQVAISTFLLGTAINLSTQANSNGTVSWFLGMVFLGIGWNFGYSGATVWVTKVYAAAPHFKSKVQAANESLTFFLSGILIFSTGYIYNAGGASIDGWRVLNYFILGLIAILICLVLLAMQHEKTHSSSGSSSKRESSFEDARTADRIIDITVLPEQSEELEL</sequence>
<dbReference type="Proteomes" id="UP000693970">
    <property type="component" value="Unassembled WGS sequence"/>
</dbReference>
<feature type="transmembrane region" description="Helical" evidence="2">
    <location>
        <begin position="97"/>
        <end position="118"/>
    </location>
</feature>
<feature type="transmembrane region" description="Helical" evidence="2">
    <location>
        <begin position="326"/>
        <end position="346"/>
    </location>
</feature>
<dbReference type="PANTHER" id="PTHR23534:SF1">
    <property type="entry name" value="MAJOR FACILITATOR SUPERFAMILY PROTEIN"/>
    <property type="match status" value="1"/>
</dbReference>
<dbReference type="EMBL" id="JAGRRH010000022">
    <property type="protein sequence ID" value="KAG7345051.1"/>
    <property type="molecule type" value="Genomic_DNA"/>
</dbReference>
<feature type="transmembrane region" description="Helical" evidence="2">
    <location>
        <begin position="60"/>
        <end position="85"/>
    </location>
</feature>
<dbReference type="InterPro" id="IPR011701">
    <property type="entry name" value="MFS"/>
</dbReference>
<keyword evidence="2" id="KW-0472">Membrane</keyword>
<feature type="transmembrane region" description="Helical" evidence="2">
    <location>
        <begin position="381"/>
        <end position="405"/>
    </location>
</feature>
<evidence type="ECO:0000259" key="3">
    <source>
        <dbReference type="PROSITE" id="PS50850"/>
    </source>
</evidence>
<feature type="transmembrane region" description="Helical" evidence="2">
    <location>
        <begin position="290"/>
        <end position="314"/>
    </location>
</feature>
<dbReference type="GO" id="GO:0022857">
    <property type="term" value="F:transmembrane transporter activity"/>
    <property type="evidence" value="ECO:0007669"/>
    <property type="project" value="InterPro"/>
</dbReference>
<keyword evidence="5" id="KW-1185">Reference proteome</keyword>
<organism evidence="4 5">
    <name type="scientific">Nitzschia inconspicua</name>
    <dbReference type="NCBI Taxonomy" id="303405"/>
    <lineage>
        <taxon>Eukaryota</taxon>
        <taxon>Sar</taxon>
        <taxon>Stramenopiles</taxon>
        <taxon>Ochrophyta</taxon>
        <taxon>Bacillariophyta</taxon>
        <taxon>Bacillariophyceae</taxon>
        <taxon>Bacillariophycidae</taxon>
        <taxon>Bacillariales</taxon>
        <taxon>Bacillariaceae</taxon>
        <taxon>Nitzschia</taxon>
    </lineage>
</organism>
<evidence type="ECO:0000256" key="2">
    <source>
        <dbReference type="SAM" id="Phobius"/>
    </source>
</evidence>
<dbReference type="OrthoDB" id="45895at2759"/>
<accession>A0A9K3KKK5</accession>
<feature type="transmembrane region" description="Helical" evidence="2">
    <location>
        <begin position="152"/>
        <end position="170"/>
    </location>
</feature>
<feature type="transmembrane region" description="Helical" evidence="2">
    <location>
        <begin position="454"/>
        <end position="474"/>
    </location>
</feature>
<dbReference type="PROSITE" id="PS50850">
    <property type="entry name" value="MFS"/>
    <property type="match status" value="1"/>
</dbReference>
<feature type="transmembrane region" description="Helical" evidence="2">
    <location>
        <begin position="182"/>
        <end position="200"/>
    </location>
</feature>
<dbReference type="GO" id="GO:0016020">
    <property type="term" value="C:membrane"/>
    <property type="evidence" value="ECO:0007669"/>
    <property type="project" value="UniProtKB-SubCell"/>
</dbReference>
<evidence type="ECO:0000313" key="5">
    <source>
        <dbReference type="Proteomes" id="UP000693970"/>
    </source>
</evidence>
<comment type="subcellular location">
    <subcellularLocation>
        <location evidence="1">Membrane</location>
        <topology evidence="1">Multi-pass membrane protein</topology>
    </subcellularLocation>
</comment>
<gene>
    <name evidence="4" type="ORF">IV203_032582</name>
</gene>